<dbReference type="AlphaFoldDB" id="A0A1C7LXH1"/>
<gene>
    <name evidence="1" type="ORF">A0H81_10684</name>
</gene>
<dbReference type="EMBL" id="LUGG01000017">
    <property type="protein sequence ID" value="OBZ69413.1"/>
    <property type="molecule type" value="Genomic_DNA"/>
</dbReference>
<dbReference type="Proteomes" id="UP000092993">
    <property type="component" value="Unassembled WGS sequence"/>
</dbReference>
<keyword evidence="2" id="KW-1185">Reference proteome</keyword>
<name>A0A1C7LXH1_GRIFR</name>
<evidence type="ECO:0000313" key="2">
    <source>
        <dbReference type="Proteomes" id="UP000092993"/>
    </source>
</evidence>
<organism evidence="1 2">
    <name type="scientific">Grifola frondosa</name>
    <name type="common">Maitake</name>
    <name type="synonym">Polyporus frondosus</name>
    <dbReference type="NCBI Taxonomy" id="5627"/>
    <lineage>
        <taxon>Eukaryota</taxon>
        <taxon>Fungi</taxon>
        <taxon>Dikarya</taxon>
        <taxon>Basidiomycota</taxon>
        <taxon>Agaricomycotina</taxon>
        <taxon>Agaricomycetes</taxon>
        <taxon>Polyporales</taxon>
        <taxon>Grifolaceae</taxon>
        <taxon>Grifola</taxon>
    </lineage>
</organism>
<accession>A0A1C7LXH1</accession>
<comment type="caution">
    <text evidence="1">The sequence shown here is derived from an EMBL/GenBank/DDBJ whole genome shotgun (WGS) entry which is preliminary data.</text>
</comment>
<sequence length="183" mass="20393">MHVHVHVFKVCKDFSLQQEVVCVTTYILDAVGCISQDTTMITTHMMFGVLCRPTAPKMRVLALEEPHTHADALVQVRVDPRHPLLGKRIHDTHNTIRITWNRYGDGARLWRRSGNGTLHRAHGLSATNLNLSFQILPASSANHSLRTVAVSAGAFANDPLQARHNRQVEVLAALSDIREGRVD</sequence>
<protein>
    <submittedName>
        <fullName evidence="1">Uncharacterized protein</fullName>
    </submittedName>
</protein>
<evidence type="ECO:0000313" key="1">
    <source>
        <dbReference type="EMBL" id="OBZ69413.1"/>
    </source>
</evidence>
<proteinExistence type="predicted"/>
<reference evidence="1 2" key="1">
    <citation type="submission" date="2016-03" db="EMBL/GenBank/DDBJ databases">
        <title>Whole genome sequencing of Grifola frondosa 9006-11.</title>
        <authorList>
            <person name="Min B."/>
            <person name="Park H."/>
            <person name="Kim J.-G."/>
            <person name="Cho H."/>
            <person name="Oh Y.-L."/>
            <person name="Kong W.-S."/>
            <person name="Choi I.-G."/>
        </authorList>
    </citation>
    <scope>NUCLEOTIDE SEQUENCE [LARGE SCALE GENOMIC DNA]</scope>
    <source>
        <strain evidence="1 2">9006-11</strain>
    </source>
</reference>